<accession>A0A5B8I9L1</accession>
<dbReference type="InterPro" id="IPR010430">
    <property type="entry name" value="DUF1028"/>
</dbReference>
<keyword evidence="3" id="KW-1185">Reference proteome</keyword>
<keyword evidence="2" id="KW-0614">Plasmid</keyword>
<evidence type="ECO:0000256" key="1">
    <source>
        <dbReference type="SAM" id="MobiDB-lite"/>
    </source>
</evidence>
<reference evidence="2 3" key="1">
    <citation type="submission" date="2019-07" db="EMBL/GenBank/DDBJ databases">
        <title>Litoreibacter alkalisoli sp. nov., isolated from saline-alkaline soil.</title>
        <authorList>
            <person name="Wang S."/>
            <person name="Xu L."/>
            <person name="Xing Y.-T."/>
            <person name="Sun J.-Q."/>
        </authorList>
    </citation>
    <scope>NUCLEOTIDE SEQUENCE [LARGE SCALE GENOMIC DNA]</scope>
    <source>
        <strain evidence="2 3">LN3S51</strain>
        <plasmid evidence="2 3">unnamed2</plasmid>
    </source>
</reference>
<evidence type="ECO:0000313" key="3">
    <source>
        <dbReference type="Proteomes" id="UP000318483"/>
    </source>
</evidence>
<dbReference type="SUPFAM" id="SSF56235">
    <property type="entry name" value="N-terminal nucleophile aminohydrolases (Ntn hydrolases)"/>
    <property type="match status" value="1"/>
</dbReference>
<dbReference type="Gene3D" id="3.60.20.10">
    <property type="entry name" value="Glutamine Phosphoribosylpyrophosphate, subunit 1, domain 1"/>
    <property type="match status" value="1"/>
</dbReference>
<gene>
    <name evidence="2" type="ORF">FPZ52_14930</name>
</gene>
<name>A0A5B8I9L1_9RHOB</name>
<dbReference type="AlphaFoldDB" id="A0A5B8I9L1"/>
<dbReference type="EMBL" id="CP042263">
    <property type="protein sequence ID" value="QDY70985.1"/>
    <property type="molecule type" value="Genomic_DNA"/>
</dbReference>
<dbReference type="Proteomes" id="UP000318483">
    <property type="component" value="Plasmid unnamed2"/>
</dbReference>
<dbReference type="Pfam" id="PF06267">
    <property type="entry name" value="DUF1028"/>
    <property type="match status" value="1"/>
</dbReference>
<proteinExistence type="predicted"/>
<dbReference type="KEGG" id="lit:FPZ52_14930"/>
<organism evidence="2 3">
    <name type="scientific">Qingshengfaniella alkalisoli</name>
    <dbReference type="NCBI Taxonomy" id="2599296"/>
    <lineage>
        <taxon>Bacteria</taxon>
        <taxon>Pseudomonadati</taxon>
        <taxon>Pseudomonadota</taxon>
        <taxon>Alphaproteobacteria</taxon>
        <taxon>Rhodobacterales</taxon>
        <taxon>Paracoccaceae</taxon>
        <taxon>Qingshengfaniella</taxon>
    </lineage>
</organism>
<dbReference type="RefSeq" id="WP_146366401.1">
    <property type="nucleotide sequence ID" value="NZ_CP042263.1"/>
</dbReference>
<protein>
    <submittedName>
        <fullName evidence="2">DUF1028 domain-containing protein</fullName>
    </submittedName>
</protein>
<dbReference type="PANTHER" id="PTHR39328:SF1">
    <property type="entry name" value="BLL2871 PROTEIN"/>
    <property type="match status" value="1"/>
</dbReference>
<feature type="region of interest" description="Disordered" evidence="1">
    <location>
        <begin position="228"/>
        <end position="250"/>
    </location>
</feature>
<geneLocation type="plasmid" evidence="2 3">
    <name>unnamed2</name>
</geneLocation>
<evidence type="ECO:0000313" key="2">
    <source>
        <dbReference type="EMBL" id="QDY70985.1"/>
    </source>
</evidence>
<dbReference type="PANTHER" id="PTHR39328">
    <property type="entry name" value="BLL2871 PROTEIN"/>
    <property type="match status" value="1"/>
</dbReference>
<dbReference type="InterPro" id="IPR029055">
    <property type="entry name" value="Ntn_hydrolases_N"/>
</dbReference>
<dbReference type="OrthoDB" id="9790012at2"/>
<sequence length="250" mass="26732">MTYSIIAKDADTGEIGLAVASRFFAAGAAVGYLGRNCAVATQAFVNPMWGVEGRVRLSVGEAADRVFQDLRARDDGEAIRQCHMLDNHGNFAAHTGADCVDWAGHRCGRLHSVAGNMLTGPEVVDATFDAFAEAKGALADRLLAAMDAGLAAGGDKRGQQSAALTIHRGQPYPFLSLRVDDDAAPLDELRRLLDVSSERYIHVAEAMPTEQNFSGTPTRDHIDQKIKQADADRIARGRPSLSRATTQGKA</sequence>